<evidence type="ECO:0000256" key="2">
    <source>
        <dbReference type="ARBA" id="ARBA00022692"/>
    </source>
</evidence>
<accession>A0A926DJ86</accession>
<proteinExistence type="predicted"/>
<feature type="transmembrane region" description="Helical" evidence="5">
    <location>
        <begin position="97"/>
        <end position="121"/>
    </location>
</feature>
<feature type="transmembrane region" description="Helical" evidence="5">
    <location>
        <begin position="127"/>
        <end position="146"/>
    </location>
</feature>
<comment type="caution">
    <text evidence="6">The sequence shown here is derived from an EMBL/GenBank/DDBJ whole genome shotgun (WGS) entry which is preliminary data.</text>
</comment>
<evidence type="ECO:0000256" key="3">
    <source>
        <dbReference type="ARBA" id="ARBA00022989"/>
    </source>
</evidence>
<feature type="transmembrane region" description="Helical" evidence="5">
    <location>
        <begin position="7"/>
        <end position="28"/>
    </location>
</feature>
<dbReference type="AlphaFoldDB" id="A0A926DJ86"/>
<evidence type="ECO:0000256" key="4">
    <source>
        <dbReference type="ARBA" id="ARBA00023136"/>
    </source>
</evidence>
<dbReference type="EMBL" id="JACRSS010000001">
    <property type="protein sequence ID" value="MBC8538095.1"/>
    <property type="molecule type" value="Genomic_DNA"/>
</dbReference>
<evidence type="ECO:0000313" key="7">
    <source>
        <dbReference type="Proteomes" id="UP000617951"/>
    </source>
</evidence>
<feature type="transmembrane region" description="Helical" evidence="5">
    <location>
        <begin position="397"/>
        <end position="414"/>
    </location>
</feature>
<evidence type="ECO:0000313" key="6">
    <source>
        <dbReference type="EMBL" id="MBC8538095.1"/>
    </source>
</evidence>
<evidence type="ECO:0000256" key="5">
    <source>
        <dbReference type="SAM" id="Phobius"/>
    </source>
</evidence>
<dbReference type="Gene3D" id="1.20.1740.10">
    <property type="entry name" value="Amino acid/polyamine transporter I"/>
    <property type="match status" value="1"/>
</dbReference>
<keyword evidence="3 5" id="KW-1133">Transmembrane helix</keyword>
<dbReference type="GO" id="GO:0016020">
    <property type="term" value="C:membrane"/>
    <property type="evidence" value="ECO:0007669"/>
    <property type="project" value="UniProtKB-SubCell"/>
</dbReference>
<feature type="transmembrane region" description="Helical" evidence="5">
    <location>
        <begin position="327"/>
        <end position="347"/>
    </location>
</feature>
<dbReference type="InterPro" id="IPR002293">
    <property type="entry name" value="AA/rel_permease1"/>
</dbReference>
<dbReference type="PIRSF" id="PIRSF006060">
    <property type="entry name" value="AA_transporter"/>
    <property type="match status" value="1"/>
</dbReference>
<dbReference type="Pfam" id="PF13520">
    <property type="entry name" value="AA_permease_2"/>
    <property type="match status" value="1"/>
</dbReference>
<feature type="transmembrane region" description="Helical" evidence="5">
    <location>
        <begin position="367"/>
        <end position="385"/>
    </location>
</feature>
<sequence length="444" mass="48198">MQAKREKYGLITSITMIIGICIGSGIFFKSDNVLAATGGSVPLGILVFAIAAISIVFGGLAVSELASRTDKPGGIIAYSEEFVSRRFACCIGWFQTLVYYPALIAVVSWVIGVYFCILFAIPASFPVQLAIGVGFYAASYLLNTFAPKAGGAMQNITTLLKLVPLVVIAVLGLAFGDPLRGISQTAPAQLQTAGWLSAIGPVAFSYDGWIVSTSISHEIRDAKRNLPKALVLAPLLVMLVYILYFTGVASLLPANEIIVLGDDHVAAIARNLLGDMGARVILIFIIISVVGTVNGLVLGFIRQPYSLALDGKLFPGSKRLARIHPKWNMPLASSLLAFSLCLFWSAAHYFTHSFDLLPNSDVSEISIALNYLLYTVLYAQVFRLYRRGLIKSRWRGIIVPLFAFLGSLIVLLGSLQNALFPLYAGFCLLVILAAFLYYQKRHRE</sequence>
<dbReference type="GO" id="GO:0015179">
    <property type="term" value="F:L-amino acid transmembrane transporter activity"/>
    <property type="evidence" value="ECO:0007669"/>
    <property type="project" value="TreeGrafter"/>
</dbReference>
<feature type="transmembrane region" description="Helical" evidence="5">
    <location>
        <begin position="280"/>
        <end position="301"/>
    </location>
</feature>
<gene>
    <name evidence="6" type="ORF">H8693_04005</name>
</gene>
<name>A0A926DJ86_9FIRM</name>
<feature type="transmembrane region" description="Helical" evidence="5">
    <location>
        <begin position="158"/>
        <end position="175"/>
    </location>
</feature>
<evidence type="ECO:0000256" key="1">
    <source>
        <dbReference type="ARBA" id="ARBA00004141"/>
    </source>
</evidence>
<dbReference type="InterPro" id="IPR050598">
    <property type="entry name" value="AminoAcid_Transporter"/>
</dbReference>
<dbReference type="PANTHER" id="PTHR11785:SF512">
    <property type="entry name" value="SOBREMESA, ISOFORM B"/>
    <property type="match status" value="1"/>
</dbReference>
<reference evidence="6" key="1">
    <citation type="submission" date="2020-08" db="EMBL/GenBank/DDBJ databases">
        <title>Genome public.</title>
        <authorList>
            <person name="Liu C."/>
            <person name="Sun Q."/>
        </authorList>
    </citation>
    <scope>NUCLEOTIDE SEQUENCE</scope>
    <source>
        <strain evidence="6">NSJ-63</strain>
    </source>
</reference>
<feature type="transmembrane region" description="Helical" evidence="5">
    <location>
        <begin position="195"/>
        <end position="217"/>
    </location>
</feature>
<feature type="transmembrane region" description="Helical" evidence="5">
    <location>
        <begin position="40"/>
        <end position="62"/>
    </location>
</feature>
<keyword evidence="7" id="KW-1185">Reference proteome</keyword>
<dbReference type="RefSeq" id="WP_178621482.1">
    <property type="nucleotide sequence ID" value="NZ_JACRSS010000001.1"/>
</dbReference>
<feature type="transmembrane region" description="Helical" evidence="5">
    <location>
        <begin position="229"/>
        <end position="252"/>
    </location>
</feature>
<organism evidence="6 7">
    <name type="scientific">Guopingia tenuis</name>
    <dbReference type="NCBI Taxonomy" id="2763656"/>
    <lineage>
        <taxon>Bacteria</taxon>
        <taxon>Bacillati</taxon>
        <taxon>Bacillota</taxon>
        <taxon>Clostridia</taxon>
        <taxon>Christensenellales</taxon>
        <taxon>Christensenellaceae</taxon>
        <taxon>Guopingia</taxon>
    </lineage>
</organism>
<keyword evidence="2 5" id="KW-0812">Transmembrane</keyword>
<dbReference type="Proteomes" id="UP000617951">
    <property type="component" value="Unassembled WGS sequence"/>
</dbReference>
<comment type="subcellular location">
    <subcellularLocation>
        <location evidence="1">Membrane</location>
        <topology evidence="1">Multi-pass membrane protein</topology>
    </subcellularLocation>
</comment>
<keyword evidence="4 5" id="KW-0472">Membrane</keyword>
<protein>
    <submittedName>
        <fullName evidence="6">APC family permease</fullName>
    </submittedName>
</protein>
<dbReference type="PANTHER" id="PTHR11785">
    <property type="entry name" value="AMINO ACID TRANSPORTER"/>
    <property type="match status" value="1"/>
</dbReference>
<feature type="transmembrane region" description="Helical" evidence="5">
    <location>
        <begin position="420"/>
        <end position="438"/>
    </location>
</feature>